<keyword evidence="1" id="KW-0812">Transmembrane</keyword>
<dbReference type="EMBL" id="CP017479">
    <property type="protein sequence ID" value="AOW08524.1"/>
    <property type="molecule type" value="Genomic_DNA"/>
</dbReference>
<dbReference type="KEGG" id="fgl:EM308_02865"/>
<feature type="transmembrane region" description="Helical" evidence="1">
    <location>
        <begin position="7"/>
        <end position="25"/>
    </location>
</feature>
<name>A0AAC9I1S4_9FLAO</name>
<dbReference type="Proteomes" id="UP000175968">
    <property type="component" value="Chromosome"/>
</dbReference>
<keyword evidence="1" id="KW-0472">Membrane</keyword>
<evidence type="ECO:0008006" key="4">
    <source>
        <dbReference type="Google" id="ProtNLM"/>
    </source>
</evidence>
<proteinExistence type="predicted"/>
<reference evidence="2 3" key="1">
    <citation type="submission" date="2016-10" db="EMBL/GenBank/DDBJ databases">
        <title>Flavobacterium gilvum sp. nov., isolated from stream water.</title>
        <authorList>
            <person name="Shin S.-K."/>
            <person name="Cho Y.-J."/>
            <person name="Yi H."/>
        </authorList>
    </citation>
    <scope>NUCLEOTIDE SEQUENCE [LARGE SCALE GENOMIC DNA]</scope>
    <source>
        <strain evidence="2 3">EM1308</strain>
    </source>
</reference>
<evidence type="ECO:0000313" key="2">
    <source>
        <dbReference type="EMBL" id="AOW08524.1"/>
    </source>
</evidence>
<accession>A0AAC9I1S4</accession>
<evidence type="ECO:0000313" key="3">
    <source>
        <dbReference type="Proteomes" id="UP000175968"/>
    </source>
</evidence>
<dbReference type="AlphaFoldDB" id="A0AAC9I1S4"/>
<sequence length="233" mass="27429">MKTTLQIIGIASFFAIIGYVLTYPYELSYSGEKDIILIEDSHDISSVSELTHRDEFKNKVLYIKIWEPDASEIFRYTQEDLKKLTNREKSFFKNDITTNDKESNEFIANGGILKYYDPEDQFYYQPALINTYKNKDIVFVYLTAFKSDFEKKEDKLRRWKSVIKRHKIEGCHIILSYDSFENLKKEIPDLNEFNLPHNLIVDKKGVIINYNAPNPRDKELLFPELDAALKTNL</sequence>
<organism evidence="2 3">
    <name type="scientific">Flavobacterium gilvum</name>
    <dbReference type="NCBI Taxonomy" id="1492737"/>
    <lineage>
        <taxon>Bacteria</taxon>
        <taxon>Pseudomonadati</taxon>
        <taxon>Bacteroidota</taxon>
        <taxon>Flavobacteriia</taxon>
        <taxon>Flavobacteriales</taxon>
        <taxon>Flavobacteriaceae</taxon>
        <taxon>Flavobacterium</taxon>
    </lineage>
</organism>
<dbReference type="Gene3D" id="3.40.30.10">
    <property type="entry name" value="Glutaredoxin"/>
    <property type="match status" value="1"/>
</dbReference>
<gene>
    <name evidence="2" type="ORF">EM308_02865</name>
</gene>
<evidence type="ECO:0000256" key="1">
    <source>
        <dbReference type="SAM" id="Phobius"/>
    </source>
</evidence>
<keyword evidence="1" id="KW-1133">Transmembrane helix</keyword>
<keyword evidence="3" id="KW-1185">Reference proteome</keyword>
<dbReference type="RefSeq" id="WP_035639834.1">
    <property type="nucleotide sequence ID" value="NZ_CP017479.1"/>
</dbReference>
<protein>
    <recommendedName>
        <fullName evidence="4">Thioredoxin domain-containing protein</fullName>
    </recommendedName>
</protein>